<evidence type="ECO:0000313" key="2">
    <source>
        <dbReference type="Proteomes" id="UP000325315"/>
    </source>
</evidence>
<keyword evidence="1" id="KW-0808">Transferase</keyword>
<dbReference type="EMBL" id="SMMG02000009">
    <property type="protein sequence ID" value="KAA3459814.1"/>
    <property type="molecule type" value="Genomic_DNA"/>
</dbReference>
<dbReference type="AlphaFoldDB" id="A0A5B6UTP2"/>
<gene>
    <name evidence="1" type="ORF">EPI10_026538</name>
</gene>
<comment type="caution">
    <text evidence="1">The sequence shown here is derived from an EMBL/GenBank/DDBJ whole genome shotgun (WGS) entry which is preliminary data.</text>
</comment>
<dbReference type="PANTHER" id="PTHR33116">
    <property type="entry name" value="REVERSE TRANSCRIPTASE ZINC-BINDING DOMAIN-CONTAINING PROTEIN-RELATED-RELATED"/>
    <property type="match status" value="1"/>
</dbReference>
<dbReference type="OrthoDB" id="1936608at2759"/>
<protein>
    <submittedName>
        <fullName evidence="1">Reverse transcriptase</fullName>
    </submittedName>
</protein>
<reference evidence="2" key="1">
    <citation type="journal article" date="2019" name="Plant Biotechnol. J.">
        <title>Genome sequencing of the Australian wild diploid species Gossypium australe highlights disease resistance and delayed gland morphogenesis.</title>
        <authorList>
            <person name="Cai Y."/>
            <person name="Cai X."/>
            <person name="Wang Q."/>
            <person name="Wang P."/>
            <person name="Zhang Y."/>
            <person name="Cai C."/>
            <person name="Xu Y."/>
            <person name="Wang K."/>
            <person name="Zhou Z."/>
            <person name="Wang C."/>
            <person name="Geng S."/>
            <person name="Li B."/>
            <person name="Dong Q."/>
            <person name="Hou Y."/>
            <person name="Wang H."/>
            <person name="Ai P."/>
            <person name="Liu Z."/>
            <person name="Yi F."/>
            <person name="Sun M."/>
            <person name="An G."/>
            <person name="Cheng J."/>
            <person name="Zhang Y."/>
            <person name="Shi Q."/>
            <person name="Xie Y."/>
            <person name="Shi X."/>
            <person name="Chang Y."/>
            <person name="Huang F."/>
            <person name="Chen Y."/>
            <person name="Hong S."/>
            <person name="Mi L."/>
            <person name="Sun Q."/>
            <person name="Zhang L."/>
            <person name="Zhou B."/>
            <person name="Peng R."/>
            <person name="Zhang X."/>
            <person name="Liu F."/>
        </authorList>
    </citation>
    <scope>NUCLEOTIDE SEQUENCE [LARGE SCALE GENOMIC DNA]</scope>
    <source>
        <strain evidence="2">cv. PA1801</strain>
    </source>
</reference>
<organism evidence="1 2">
    <name type="scientific">Gossypium australe</name>
    <dbReference type="NCBI Taxonomy" id="47621"/>
    <lineage>
        <taxon>Eukaryota</taxon>
        <taxon>Viridiplantae</taxon>
        <taxon>Streptophyta</taxon>
        <taxon>Embryophyta</taxon>
        <taxon>Tracheophyta</taxon>
        <taxon>Spermatophyta</taxon>
        <taxon>Magnoliopsida</taxon>
        <taxon>eudicotyledons</taxon>
        <taxon>Gunneridae</taxon>
        <taxon>Pentapetalae</taxon>
        <taxon>rosids</taxon>
        <taxon>malvids</taxon>
        <taxon>Malvales</taxon>
        <taxon>Malvaceae</taxon>
        <taxon>Malvoideae</taxon>
        <taxon>Gossypium</taxon>
    </lineage>
</organism>
<keyword evidence="1" id="KW-0548">Nucleotidyltransferase</keyword>
<name>A0A5B6UTP2_9ROSI</name>
<dbReference type="GO" id="GO:0003964">
    <property type="term" value="F:RNA-directed DNA polymerase activity"/>
    <property type="evidence" value="ECO:0007669"/>
    <property type="project" value="UniProtKB-KW"/>
</dbReference>
<accession>A0A5B6UTP2</accession>
<keyword evidence="2" id="KW-1185">Reference proteome</keyword>
<proteinExistence type="predicted"/>
<keyword evidence="1" id="KW-0695">RNA-directed DNA polymerase</keyword>
<evidence type="ECO:0000313" key="1">
    <source>
        <dbReference type="EMBL" id="KAA3459814.1"/>
    </source>
</evidence>
<dbReference type="PANTHER" id="PTHR33116:SF86">
    <property type="entry name" value="REVERSE TRANSCRIPTASE DOMAIN-CONTAINING PROTEIN"/>
    <property type="match status" value="1"/>
</dbReference>
<dbReference type="Proteomes" id="UP000325315">
    <property type="component" value="Unassembled WGS sequence"/>
</dbReference>
<sequence>MIISANEIDLSRERDQWRKNDCILFGEVLNRGVNVFKDILSEYEACSGQCVDFEKSTVFFSLNVTDQDRNLVVQVLGVRCSNDPNRYLGLPNMVGRKRKLAFQVLKDRIKQRINNWSTKHISQGDKEGWHLLRNLNSLLARTLKAKYYKDSDFLKFALGNLPSLTWKSLWVAKGLLLQGMGWRIGDGKNDDKWILGNEVISGQNSSMISSLEKVADLLESNTRKWNEDLVRNTFTERDAENILCIPLSRTPHEDLVIWREEPTGEFSVRSGH</sequence>